<evidence type="ECO:0000313" key="4">
    <source>
        <dbReference type="Proteomes" id="UP000663879"/>
    </source>
</evidence>
<keyword evidence="4" id="KW-1185">Reference proteome</keyword>
<feature type="coiled-coil region" evidence="1">
    <location>
        <begin position="254"/>
        <end position="295"/>
    </location>
</feature>
<evidence type="ECO:0000256" key="1">
    <source>
        <dbReference type="SAM" id="Coils"/>
    </source>
</evidence>
<feature type="region of interest" description="Disordered" evidence="2">
    <location>
        <begin position="1"/>
        <end position="35"/>
    </location>
</feature>
<name>A0A813R492_9BILA</name>
<feature type="coiled-coil region" evidence="1">
    <location>
        <begin position="321"/>
        <end position="543"/>
    </location>
</feature>
<keyword evidence="1" id="KW-0175">Coiled coil</keyword>
<dbReference type="OrthoDB" id="2130396at2759"/>
<comment type="caution">
    <text evidence="3">The sequence shown here is derived from an EMBL/GenBank/DDBJ whole genome shotgun (WGS) entry which is preliminary data.</text>
</comment>
<evidence type="ECO:0000256" key="2">
    <source>
        <dbReference type="SAM" id="MobiDB-lite"/>
    </source>
</evidence>
<reference evidence="3" key="1">
    <citation type="submission" date="2021-02" db="EMBL/GenBank/DDBJ databases">
        <authorList>
            <person name="Nowell W R."/>
        </authorList>
    </citation>
    <scope>NUCLEOTIDE SEQUENCE</scope>
    <source>
        <strain evidence="3">Ploen Becks lab</strain>
    </source>
</reference>
<proteinExistence type="predicted"/>
<protein>
    <submittedName>
        <fullName evidence="3">Uncharacterized protein</fullName>
    </submittedName>
</protein>
<gene>
    <name evidence="3" type="ORF">OXX778_LOCUS5224</name>
</gene>
<dbReference type="AlphaFoldDB" id="A0A813R492"/>
<dbReference type="Proteomes" id="UP000663879">
    <property type="component" value="Unassembled WGS sequence"/>
</dbReference>
<sequence length="594" mass="69314">MNVSSALSTKSLRQTSNFNSSRKTRNSPANRTTKSLIQTSPLDNIEIEYIKNLQQQVYFLELECNYLRQQLNLNGLETSLKYDKKSQELKNEMLSMHLEKTSLEKSLIEENEHKENVLKVLEQTEKTFHKERELLLKEISLLKNQILSFEESLVSKNVEITKLKENLSKHHIESSDSVNNLAKIEIQLENVRRDNLQLRAELNDSRSLLISRDNLIKELQHQLSDPSLRKSNLTELKSSLNNISLKLSMTNEALNKESVTSKQLQDENVRLQLELDSLKSKINELSRENSRLSSSLEISLKQNESDLILAKKNSDLAKLNLEKLQTELDNEKIISNSLRTQVEQFKLQERLENKSQANLKTRIKDLENSLKTFEASNEKNVKNLQEQLRNKERELSAEKSKWSQDYNQLITINKSLESKLEKINIDKDDELNRYRLNFESSKSKLSQLQNKLDEMDLILANEKNNSRTLQMKIDNYGRQEQIEQNLIGSLKERIAELESQINEFIEIKEPDWSNKLSEANLKVTFLEEEKLRLKSDIDLLNQRIKEIDRLKNLEDLIHSQKWSELGQLADSMKNLSHVMTTSTNSNLRMTMEEY</sequence>
<dbReference type="EMBL" id="CAJNOC010000557">
    <property type="protein sequence ID" value="CAF0776388.1"/>
    <property type="molecule type" value="Genomic_DNA"/>
</dbReference>
<accession>A0A813R492</accession>
<organism evidence="3 4">
    <name type="scientific">Brachionus calyciflorus</name>
    <dbReference type="NCBI Taxonomy" id="104777"/>
    <lineage>
        <taxon>Eukaryota</taxon>
        <taxon>Metazoa</taxon>
        <taxon>Spiralia</taxon>
        <taxon>Gnathifera</taxon>
        <taxon>Rotifera</taxon>
        <taxon>Eurotatoria</taxon>
        <taxon>Monogononta</taxon>
        <taxon>Pseudotrocha</taxon>
        <taxon>Ploima</taxon>
        <taxon>Brachionidae</taxon>
        <taxon>Brachionus</taxon>
    </lineage>
</organism>
<feature type="coiled-coil region" evidence="1">
    <location>
        <begin position="181"/>
        <end position="208"/>
    </location>
</feature>
<evidence type="ECO:0000313" key="3">
    <source>
        <dbReference type="EMBL" id="CAF0776388.1"/>
    </source>
</evidence>